<organism evidence="7 8">
    <name type="scientific">Myodes glareolus</name>
    <name type="common">Bank vole</name>
    <name type="synonym">Clethrionomys glareolus</name>
    <dbReference type="NCBI Taxonomy" id="447135"/>
    <lineage>
        <taxon>Eukaryota</taxon>
        <taxon>Metazoa</taxon>
        <taxon>Chordata</taxon>
        <taxon>Craniata</taxon>
        <taxon>Vertebrata</taxon>
        <taxon>Euteleostomi</taxon>
        <taxon>Mammalia</taxon>
        <taxon>Eutheria</taxon>
        <taxon>Euarchontoglires</taxon>
        <taxon>Glires</taxon>
        <taxon>Rodentia</taxon>
        <taxon>Myomorpha</taxon>
        <taxon>Muroidea</taxon>
        <taxon>Cricetidae</taxon>
        <taxon>Arvicolinae</taxon>
        <taxon>Myodes</taxon>
    </lineage>
</organism>
<dbReference type="PANTHER" id="PTHR16007:SF42">
    <property type="entry name" value="2310005G13RIK PROTEIN"/>
    <property type="match status" value="1"/>
</dbReference>
<evidence type="ECO:0000256" key="2">
    <source>
        <dbReference type="ARBA" id="ARBA00006948"/>
    </source>
</evidence>
<keyword evidence="3 6" id="KW-0812">Transmembrane</keyword>
<dbReference type="InterPro" id="IPR042127">
    <property type="entry name" value="TMEM45"/>
</dbReference>
<evidence type="ECO:0000256" key="1">
    <source>
        <dbReference type="ARBA" id="ARBA00004141"/>
    </source>
</evidence>
<evidence type="ECO:0000313" key="8">
    <source>
        <dbReference type="Proteomes" id="UP001488838"/>
    </source>
</evidence>
<name>A0AAW0JHQ2_MYOGA</name>
<dbReference type="PANTHER" id="PTHR16007">
    <property type="entry name" value="EPIDIDYMAL MEMBRANE PROTEIN E9-RELATED"/>
    <property type="match status" value="1"/>
</dbReference>
<keyword evidence="8" id="KW-1185">Reference proteome</keyword>
<feature type="transmembrane region" description="Helical" evidence="6">
    <location>
        <begin position="186"/>
        <end position="207"/>
    </location>
</feature>
<dbReference type="InterPro" id="IPR006904">
    <property type="entry name" value="DUF716"/>
</dbReference>
<dbReference type="AlphaFoldDB" id="A0AAW0JHQ2"/>
<gene>
    <name evidence="7" type="ORF">U0070_017069</name>
</gene>
<dbReference type="Proteomes" id="UP001488838">
    <property type="component" value="Unassembled WGS sequence"/>
</dbReference>
<evidence type="ECO:0000256" key="3">
    <source>
        <dbReference type="ARBA" id="ARBA00022692"/>
    </source>
</evidence>
<comment type="similarity">
    <text evidence="2">Belongs to the TMEM45 family.</text>
</comment>
<dbReference type="GO" id="GO:0016020">
    <property type="term" value="C:membrane"/>
    <property type="evidence" value="ECO:0007669"/>
    <property type="project" value="UniProtKB-SubCell"/>
</dbReference>
<sequence>MPVSSLGCCKDNRLPSVSGPPASNEELVIKLHVFRPHDSRAIRTRGKLRLNFKERNILKHSKMNNSEDPTGQRHFKIPGDFQGHALPGSFLIFLSLWWNSVNILKYICKKHKQTYLQSKAWINRAELLDGIILTGMVLFGAISLQIYAPVSESQLMRVLRLHHTVIYIFFGLLGVTRILSSIISSFPISLTKLALSNAFLVQAFIMFNHTHGRVVVDIFLHKILALVTVLTSVVSFMEVLTKNNITLELLRSSLILLQGTWLWHMGFVLYNPTGGFEWDLTDHHSNMLLTVHFCWHYAFAYIIIAVNYAVITWFVKWRFRKFSSTQVPLLKNSGQEQESEEM</sequence>
<feature type="transmembrane region" description="Helical" evidence="6">
    <location>
        <begin position="127"/>
        <end position="148"/>
    </location>
</feature>
<keyword evidence="4 6" id="KW-1133">Transmembrane helix</keyword>
<reference evidence="7 8" key="1">
    <citation type="journal article" date="2023" name="bioRxiv">
        <title>Conserved and derived expression patterns and positive selection on dental genes reveal complex evolutionary context of ever-growing rodent molars.</title>
        <authorList>
            <person name="Calamari Z.T."/>
            <person name="Song A."/>
            <person name="Cohen E."/>
            <person name="Akter M."/>
            <person name="Roy R.D."/>
            <person name="Hallikas O."/>
            <person name="Christensen M.M."/>
            <person name="Li P."/>
            <person name="Marangoni P."/>
            <person name="Jernvall J."/>
            <person name="Klein O.D."/>
        </authorList>
    </citation>
    <scope>NUCLEOTIDE SEQUENCE [LARGE SCALE GENOMIC DNA]</scope>
    <source>
        <strain evidence="7">V071</strain>
    </source>
</reference>
<feature type="transmembrane region" description="Helical" evidence="6">
    <location>
        <begin position="160"/>
        <end position="179"/>
    </location>
</feature>
<dbReference type="EMBL" id="JBBHLL010000034">
    <property type="protein sequence ID" value="KAK7826488.1"/>
    <property type="molecule type" value="Genomic_DNA"/>
</dbReference>
<feature type="transmembrane region" description="Helical" evidence="6">
    <location>
        <begin position="249"/>
        <end position="270"/>
    </location>
</feature>
<feature type="transmembrane region" description="Helical" evidence="6">
    <location>
        <begin position="295"/>
        <end position="315"/>
    </location>
</feature>
<comment type="caution">
    <text evidence="7">The sequence shown here is derived from an EMBL/GenBank/DDBJ whole genome shotgun (WGS) entry which is preliminary data.</text>
</comment>
<dbReference type="Pfam" id="PF04819">
    <property type="entry name" value="DUF716"/>
    <property type="match status" value="1"/>
</dbReference>
<evidence type="ECO:0008006" key="9">
    <source>
        <dbReference type="Google" id="ProtNLM"/>
    </source>
</evidence>
<feature type="transmembrane region" description="Helical" evidence="6">
    <location>
        <begin position="219"/>
        <end position="237"/>
    </location>
</feature>
<evidence type="ECO:0000256" key="5">
    <source>
        <dbReference type="ARBA" id="ARBA00023136"/>
    </source>
</evidence>
<comment type="subcellular location">
    <subcellularLocation>
        <location evidence="1">Membrane</location>
        <topology evidence="1">Multi-pass membrane protein</topology>
    </subcellularLocation>
</comment>
<feature type="transmembrane region" description="Helical" evidence="6">
    <location>
        <begin position="85"/>
        <end position="107"/>
    </location>
</feature>
<accession>A0AAW0JHQ2</accession>
<proteinExistence type="inferred from homology"/>
<protein>
    <recommendedName>
        <fullName evidence="9">Transmembrane protein 45A</fullName>
    </recommendedName>
</protein>
<evidence type="ECO:0000256" key="6">
    <source>
        <dbReference type="SAM" id="Phobius"/>
    </source>
</evidence>
<evidence type="ECO:0000256" key="4">
    <source>
        <dbReference type="ARBA" id="ARBA00022989"/>
    </source>
</evidence>
<keyword evidence="5 6" id="KW-0472">Membrane</keyword>
<evidence type="ECO:0000313" key="7">
    <source>
        <dbReference type="EMBL" id="KAK7826488.1"/>
    </source>
</evidence>